<dbReference type="AlphaFoldDB" id="S5TK50"/>
<accession>S5TK50</accession>
<dbReference type="PATRIC" id="fig|1224163.3.peg.1647"/>
<reference evidence="1 2" key="1">
    <citation type="submission" date="2012-11" db="EMBL/GenBank/DDBJ databases">
        <title>The complete genome sequence of Corynebacterium maris Coryn-1 (=DSM 45190).</title>
        <authorList>
            <person name="Schaffert L."/>
            <person name="Albersmeier A."/>
            <person name="Kalinowski J."/>
            <person name="Ruckert C."/>
        </authorList>
    </citation>
    <scope>NUCLEOTIDE SEQUENCE [LARGE SCALE GENOMIC DNA]</scope>
    <source>
        <strain evidence="2">Coryn-1</strain>
    </source>
</reference>
<evidence type="ECO:0000313" key="2">
    <source>
        <dbReference type="Proteomes" id="UP000015388"/>
    </source>
</evidence>
<evidence type="ECO:0008006" key="3">
    <source>
        <dbReference type="Google" id="ProtNLM"/>
    </source>
</evidence>
<dbReference type="HOGENOM" id="CLU_114455_0_0_11"/>
<dbReference type="EMBL" id="CP003924">
    <property type="protein sequence ID" value="AGS35113.1"/>
    <property type="molecule type" value="Genomic_DNA"/>
</dbReference>
<protein>
    <recommendedName>
        <fullName evidence="3">Polyketide cyclase / dehydrase and lipid transport</fullName>
    </recommendedName>
</protein>
<gene>
    <name evidence="1" type="ORF">B841_08200</name>
</gene>
<dbReference type="SUPFAM" id="SSF55961">
    <property type="entry name" value="Bet v1-like"/>
    <property type="match status" value="1"/>
</dbReference>
<dbReference type="InterPro" id="IPR023393">
    <property type="entry name" value="START-like_dom_sf"/>
</dbReference>
<proteinExistence type="predicted"/>
<dbReference type="Gene3D" id="3.30.530.20">
    <property type="match status" value="1"/>
</dbReference>
<name>S5TK50_9CORY</name>
<dbReference type="Pfam" id="PF10604">
    <property type="entry name" value="Polyketide_cyc2"/>
    <property type="match status" value="1"/>
</dbReference>
<organism evidence="1 2">
    <name type="scientific">Corynebacterium maris DSM 45190</name>
    <dbReference type="NCBI Taxonomy" id="1224163"/>
    <lineage>
        <taxon>Bacteria</taxon>
        <taxon>Bacillati</taxon>
        <taxon>Actinomycetota</taxon>
        <taxon>Actinomycetes</taxon>
        <taxon>Mycobacteriales</taxon>
        <taxon>Corynebacteriaceae</taxon>
        <taxon>Corynebacterium</taxon>
    </lineage>
</organism>
<dbReference type="STRING" id="1224163.B841_08200"/>
<keyword evidence="2" id="KW-1185">Reference proteome</keyword>
<evidence type="ECO:0000313" key="1">
    <source>
        <dbReference type="EMBL" id="AGS35113.1"/>
    </source>
</evidence>
<dbReference type="eggNOG" id="COG3832">
    <property type="taxonomic scope" value="Bacteria"/>
</dbReference>
<sequence>MWDVLSDVSSWQDWWPGLSYSRRDGDHAQLVVRSPLGYRLRFTLALLASDPPEDARFGVAGDLRGIGHFTGVPDGDGTRVQIVWCVVTRRRLVGLLRPVARWAHGAVMRAGEKGLRTAIAHRG</sequence>
<dbReference type="Proteomes" id="UP000015388">
    <property type="component" value="Chromosome"/>
</dbReference>
<dbReference type="InterPro" id="IPR019587">
    <property type="entry name" value="Polyketide_cyclase/dehydratase"/>
</dbReference>
<dbReference type="KEGG" id="cmd:B841_08200"/>